<evidence type="ECO:0000313" key="2">
    <source>
        <dbReference type="EMBL" id="KAB1141245.1"/>
    </source>
</evidence>
<dbReference type="Pfam" id="PF13517">
    <property type="entry name" value="FG-GAP_3"/>
    <property type="match status" value="2"/>
</dbReference>
<dbReference type="AlphaFoldDB" id="A0A6H9URV4"/>
<keyword evidence="3" id="KW-1185">Reference proteome</keyword>
<accession>A0A6H9URV4</accession>
<organism evidence="2 3">
    <name type="scientific">Streptomyces luteolifulvus</name>
    <dbReference type="NCBI Taxonomy" id="2615112"/>
    <lineage>
        <taxon>Bacteria</taxon>
        <taxon>Bacillati</taxon>
        <taxon>Actinomycetota</taxon>
        <taxon>Actinomycetes</taxon>
        <taxon>Kitasatosporales</taxon>
        <taxon>Streptomycetaceae</taxon>
        <taxon>Streptomyces</taxon>
    </lineage>
</organism>
<protein>
    <submittedName>
        <fullName evidence="2">VCBS repeat-containing protein</fullName>
    </submittedName>
</protein>
<name>A0A6H9URV4_9ACTN</name>
<dbReference type="SUPFAM" id="SSF69318">
    <property type="entry name" value="Integrin alpha N-terminal domain"/>
    <property type="match status" value="1"/>
</dbReference>
<dbReference type="Proteomes" id="UP000442707">
    <property type="component" value="Unassembled WGS sequence"/>
</dbReference>
<dbReference type="InterPro" id="IPR028994">
    <property type="entry name" value="Integrin_alpha_N"/>
</dbReference>
<reference evidence="2 3" key="1">
    <citation type="submission" date="2019-09" db="EMBL/GenBank/DDBJ databases">
        <title>Screening of Novel Bioactive Compounds from Soil-Associated.</title>
        <authorList>
            <person name="Zhao S."/>
        </authorList>
    </citation>
    <scope>NUCLEOTIDE SEQUENCE [LARGE SCALE GENOMIC DNA]</scope>
    <source>
        <strain evidence="2 3">HIT-DPA4</strain>
    </source>
</reference>
<dbReference type="InterPro" id="IPR013517">
    <property type="entry name" value="FG-GAP"/>
</dbReference>
<sequence length="261" mass="28383">MDLVQLNGDNRADYVKIFPDGSVRAALNTRSADGRIHWVDQGIIAPGVGQPGEAVRFADMNGDGLDDYVIVGTKGSVRAFLNKPADGKFHWEATGRIFPYHHEKAVGDETGIELGWERDDVRLADANGDGVDDYLVVGPAGSMDAHIRTPNTTNWTKIDTFAAGTAAGPRARMRLADVNGDRKTDYLVVGSAGAVHAYVNHMAGMSDGNWTEHKYFAQESFYPDTTVAFRDVTGDGKADYLVIQGDRIQAWENRGGNHMPS</sequence>
<evidence type="ECO:0000313" key="3">
    <source>
        <dbReference type="Proteomes" id="UP000442707"/>
    </source>
</evidence>
<comment type="caution">
    <text evidence="2">The sequence shown here is derived from an EMBL/GenBank/DDBJ whole genome shotgun (WGS) entry which is preliminary data.</text>
</comment>
<keyword evidence="1" id="KW-0732">Signal</keyword>
<gene>
    <name evidence="2" type="ORF">F7R91_32990</name>
</gene>
<evidence type="ECO:0000256" key="1">
    <source>
        <dbReference type="ARBA" id="ARBA00022729"/>
    </source>
</evidence>
<dbReference type="EMBL" id="VZRB01000033">
    <property type="protein sequence ID" value="KAB1141245.1"/>
    <property type="molecule type" value="Genomic_DNA"/>
</dbReference>
<dbReference type="Gene3D" id="2.130.10.130">
    <property type="entry name" value="Integrin alpha, N-terminal"/>
    <property type="match status" value="1"/>
</dbReference>
<proteinExistence type="predicted"/>